<dbReference type="PANTHER" id="PTHR35893">
    <property type="entry name" value="INNER MEMBRANE PROTEIN-RELATED"/>
    <property type="match status" value="1"/>
</dbReference>
<dbReference type="GO" id="GO:0043022">
    <property type="term" value="F:ribosome binding"/>
    <property type="evidence" value="ECO:0007669"/>
    <property type="project" value="InterPro"/>
</dbReference>
<dbReference type="InterPro" id="IPR010279">
    <property type="entry name" value="YqjD/ElaB"/>
</dbReference>
<dbReference type="OrthoDB" id="8640387at2"/>
<feature type="transmembrane region" description="Helical" evidence="1">
    <location>
        <begin position="87"/>
        <end position="108"/>
    </location>
</feature>
<dbReference type="EMBL" id="CP023270">
    <property type="protein sequence ID" value="AVJ27123.1"/>
    <property type="molecule type" value="Genomic_DNA"/>
</dbReference>
<dbReference type="AlphaFoldDB" id="A0A2S0I556"/>
<evidence type="ECO:0000313" key="4">
    <source>
        <dbReference type="Proteomes" id="UP000239477"/>
    </source>
</evidence>
<organism evidence="3 4">
    <name type="scientific">Achromobacter spanius</name>
    <dbReference type="NCBI Taxonomy" id="217203"/>
    <lineage>
        <taxon>Bacteria</taxon>
        <taxon>Pseudomonadati</taxon>
        <taxon>Pseudomonadota</taxon>
        <taxon>Betaproteobacteria</taxon>
        <taxon>Burkholderiales</taxon>
        <taxon>Alcaligenaceae</taxon>
        <taxon>Achromobacter</taxon>
    </lineage>
</organism>
<keyword evidence="1" id="KW-0812">Transmembrane</keyword>
<proteinExistence type="predicted"/>
<reference evidence="3 4" key="1">
    <citation type="submission" date="2017-09" db="EMBL/GenBank/DDBJ databases">
        <title>Genomic, metabolic, and phenotypic characteristics of bacterial isolates from the natural microbiome of the model nematode Caenorhabditis elegans.</title>
        <authorList>
            <person name="Zimmermann J."/>
            <person name="Obeng N."/>
            <person name="Yang W."/>
            <person name="Obeng O."/>
            <person name="Kissoyan K."/>
            <person name="Pees B."/>
            <person name="Dirksen P."/>
            <person name="Hoppner M."/>
            <person name="Franke A."/>
            <person name="Rosenstiel P."/>
            <person name="Leippe M."/>
            <person name="Dierking K."/>
            <person name="Kaleta C."/>
            <person name="Schulenburg H."/>
        </authorList>
    </citation>
    <scope>NUCLEOTIDE SEQUENCE [LARGE SCALE GENOMIC DNA]</scope>
    <source>
        <strain evidence="3 4">MYb73</strain>
    </source>
</reference>
<dbReference type="RefSeq" id="WP_056567225.1">
    <property type="nucleotide sequence ID" value="NZ_CP023270.1"/>
</dbReference>
<evidence type="ECO:0000313" key="3">
    <source>
        <dbReference type="EMBL" id="AVJ27123.1"/>
    </source>
</evidence>
<gene>
    <name evidence="3" type="ORF">CLM73_08315</name>
</gene>
<dbReference type="Pfam" id="PF19029">
    <property type="entry name" value="DUF883_C"/>
    <property type="match status" value="1"/>
</dbReference>
<dbReference type="InterPro" id="IPR043605">
    <property type="entry name" value="DUF883_C"/>
</dbReference>
<keyword evidence="1" id="KW-1133">Transmembrane helix</keyword>
<protein>
    <submittedName>
        <fullName evidence="3">DUF883 domain-containing protein</fullName>
    </submittedName>
</protein>
<dbReference type="Proteomes" id="UP000239477">
    <property type="component" value="Chromosome"/>
</dbReference>
<name>A0A2S0I556_9BURK</name>
<accession>A0A2S0I556</accession>
<keyword evidence="1" id="KW-0472">Membrane</keyword>
<feature type="domain" description="DUF883" evidence="2">
    <location>
        <begin position="79"/>
        <end position="102"/>
    </location>
</feature>
<sequence>MNRKHQRAEMALHRERVNDSFHELLAGTEDLLRSTASYTGSEIESARARLKRQLADARESAGGWEGVARERARRATAYADEYVHENAWKSVGVAALVGAVLGCIFVAGNRR</sequence>
<dbReference type="PANTHER" id="PTHR35893:SF3">
    <property type="entry name" value="INNER MEMBRANE PROTEIN"/>
    <property type="match status" value="1"/>
</dbReference>
<evidence type="ECO:0000256" key="1">
    <source>
        <dbReference type="SAM" id="Phobius"/>
    </source>
</evidence>
<keyword evidence="4" id="KW-1185">Reference proteome</keyword>
<evidence type="ECO:0000259" key="2">
    <source>
        <dbReference type="Pfam" id="PF19029"/>
    </source>
</evidence>